<accession>A0A2K3CNH3</accession>
<keyword evidence="2" id="KW-1185">Reference proteome</keyword>
<name>A0A2K3CNH3_CHLRE</name>
<evidence type="ECO:0000313" key="2">
    <source>
        <dbReference type="Proteomes" id="UP000006906"/>
    </source>
</evidence>
<dbReference type="KEGG" id="cre:CHLRE_18g748097v5"/>
<evidence type="ECO:0000313" key="1">
    <source>
        <dbReference type="EMBL" id="PNW69826.1"/>
    </source>
</evidence>
<dbReference type="Gramene" id="PNW69826">
    <property type="protein sequence ID" value="PNW69826"/>
    <property type="gene ID" value="CHLRE_18g748097v5"/>
</dbReference>
<dbReference type="Proteomes" id="UP000006906">
    <property type="component" value="Unassembled WGS sequence"/>
</dbReference>
<sequence length="134" mass="14258">MSGYNSVSGQVDQPRIEAWLKVYSICQGLSILQQQPGTVARMVTTTNQQPNPCFKLFSDVHEFAAYLHNAALRTSRRQAVTAAGGPTGSVAQSPCVAIKTPEDHTTPGAVDSGCYPNANYLFATLPAPTTDASK</sequence>
<organism evidence="1 2">
    <name type="scientific">Chlamydomonas reinhardtii</name>
    <name type="common">Chlamydomonas smithii</name>
    <dbReference type="NCBI Taxonomy" id="3055"/>
    <lineage>
        <taxon>Eukaryota</taxon>
        <taxon>Viridiplantae</taxon>
        <taxon>Chlorophyta</taxon>
        <taxon>core chlorophytes</taxon>
        <taxon>Chlorophyceae</taxon>
        <taxon>CS clade</taxon>
        <taxon>Chlamydomonadales</taxon>
        <taxon>Chlamydomonadaceae</taxon>
        <taxon>Chlamydomonas</taxon>
    </lineage>
</organism>
<dbReference type="EMBL" id="KZ454945">
    <property type="protein sequence ID" value="PNW69826.1"/>
    <property type="molecule type" value="Genomic_DNA"/>
</dbReference>
<reference evidence="1 2" key="1">
    <citation type="journal article" date="2007" name="Science">
        <title>The Chlamydomonas genome reveals the evolution of key animal and plant functions.</title>
        <authorList>
            <person name="Merchant S.S."/>
            <person name="Prochnik S.E."/>
            <person name="Vallon O."/>
            <person name="Harris E.H."/>
            <person name="Karpowicz S.J."/>
            <person name="Witman G.B."/>
            <person name="Terry A."/>
            <person name="Salamov A."/>
            <person name="Fritz-Laylin L.K."/>
            <person name="Marechal-Drouard L."/>
            <person name="Marshall W.F."/>
            <person name="Qu L.H."/>
            <person name="Nelson D.R."/>
            <person name="Sanderfoot A.A."/>
            <person name="Spalding M.H."/>
            <person name="Kapitonov V.V."/>
            <person name="Ren Q."/>
            <person name="Ferris P."/>
            <person name="Lindquist E."/>
            <person name="Shapiro H."/>
            <person name="Lucas S.M."/>
            <person name="Grimwood J."/>
            <person name="Schmutz J."/>
            <person name="Cardol P."/>
            <person name="Cerutti H."/>
            <person name="Chanfreau G."/>
            <person name="Chen C.L."/>
            <person name="Cognat V."/>
            <person name="Croft M.T."/>
            <person name="Dent R."/>
            <person name="Dutcher S."/>
            <person name="Fernandez E."/>
            <person name="Fukuzawa H."/>
            <person name="Gonzalez-Ballester D."/>
            <person name="Gonzalez-Halphen D."/>
            <person name="Hallmann A."/>
            <person name="Hanikenne M."/>
            <person name="Hippler M."/>
            <person name="Inwood W."/>
            <person name="Jabbari K."/>
            <person name="Kalanon M."/>
            <person name="Kuras R."/>
            <person name="Lefebvre P.A."/>
            <person name="Lemaire S.D."/>
            <person name="Lobanov A.V."/>
            <person name="Lohr M."/>
            <person name="Manuell A."/>
            <person name="Meier I."/>
            <person name="Mets L."/>
            <person name="Mittag M."/>
            <person name="Mittelmeier T."/>
            <person name="Moroney J.V."/>
            <person name="Moseley J."/>
            <person name="Napoli C."/>
            <person name="Nedelcu A.M."/>
            <person name="Niyogi K."/>
            <person name="Novoselov S.V."/>
            <person name="Paulsen I.T."/>
            <person name="Pazour G."/>
            <person name="Purton S."/>
            <person name="Ral J.P."/>
            <person name="Riano-Pachon D.M."/>
            <person name="Riekhof W."/>
            <person name="Rymarquis L."/>
            <person name="Schroda M."/>
            <person name="Stern D."/>
            <person name="Umen J."/>
            <person name="Willows R."/>
            <person name="Wilson N."/>
            <person name="Zimmer S.L."/>
            <person name="Allmer J."/>
            <person name="Balk J."/>
            <person name="Bisova K."/>
            <person name="Chen C.J."/>
            <person name="Elias M."/>
            <person name="Gendler K."/>
            <person name="Hauser C."/>
            <person name="Lamb M.R."/>
            <person name="Ledford H."/>
            <person name="Long J.C."/>
            <person name="Minagawa J."/>
            <person name="Page M.D."/>
            <person name="Pan J."/>
            <person name="Pootakham W."/>
            <person name="Roje S."/>
            <person name="Rose A."/>
            <person name="Stahlberg E."/>
            <person name="Terauchi A.M."/>
            <person name="Yang P."/>
            <person name="Ball S."/>
            <person name="Bowler C."/>
            <person name="Dieckmann C.L."/>
            <person name="Gladyshev V.N."/>
            <person name="Green P."/>
            <person name="Jorgensen R."/>
            <person name="Mayfield S."/>
            <person name="Mueller-Roeber B."/>
            <person name="Rajamani S."/>
            <person name="Sayre R.T."/>
            <person name="Brokstein P."/>
            <person name="Dubchak I."/>
            <person name="Goodstein D."/>
            <person name="Hornick L."/>
            <person name="Huang Y.W."/>
            <person name="Jhaveri J."/>
            <person name="Luo Y."/>
            <person name="Martinez D."/>
            <person name="Ngau W.C."/>
            <person name="Otillar B."/>
            <person name="Poliakov A."/>
            <person name="Porter A."/>
            <person name="Szajkowski L."/>
            <person name="Werner G."/>
            <person name="Zhou K."/>
            <person name="Grigoriev I.V."/>
            <person name="Rokhsar D.S."/>
            <person name="Grossman A.R."/>
        </authorList>
    </citation>
    <scope>NUCLEOTIDE SEQUENCE [LARGE SCALE GENOMIC DNA]</scope>
    <source>
        <strain evidence="2">CC-503</strain>
    </source>
</reference>
<dbReference type="PaxDb" id="3055-EDO96138"/>
<dbReference type="ExpressionAtlas" id="A0A2K3CNH3">
    <property type="expression patterns" value="differential"/>
</dbReference>
<dbReference type="InParanoid" id="A0A2K3CNH3"/>
<protein>
    <submittedName>
        <fullName evidence="1">Uncharacterized protein</fullName>
    </submittedName>
</protein>
<dbReference type="GeneID" id="5717735"/>
<dbReference type="AlphaFoldDB" id="A0A2K3CNH3"/>
<proteinExistence type="predicted"/>
<dbReference type="RefSeq" id="XP_001692149.2">
    <property type="nucleotide sequence ID" value="XM_001692097.2"/>
</dbReference>
<gene>
    <name evidence="1" type="ORF">CHLRE_18g748097v5</name>
</gene>